<proteinExistence type="predicted"/>
<gene>
    <name evidence="2" type="ORF">PENTCL1PPCAC_26700</name>
</gene>
<evidence type="ECO:0000313" key="3">
    <source>
        <dbReference type="Proteomes" id="UP001432027"/>
    </source>
</evidence>
<keyword evidence="1" id="KW-0732">Signal</keyword>
<reference evidence="2" key="1">
    <citation type="submission" date="2023-10" db="EMBL/GenBank/DDBJ databases">
        <title>Genome assembly of Pristionchus species.</title>
        <authorList>
            <person name="Yoshida K."/>
            <person name="Sommer R.J."/>
        </authorList>
    </citation>
    <scope>NUCLEOTIDE SEQUENCE</scope>
    <source>
        <strain evidence="2">RS0144</strain>
    </source>
</reference>
<dbReference type="Proteomes" id="UP001432027">
    <property type="component" value="Unassembled WGS sequence"/>
</dbReference>
<feature type="signal peptide" evidence="1">
    <location>
        <begin position="1"/>
        <end position="25"/>
    </location>
</feature>
<accession>A0AAV5UC54</accession>
<name>A0AAV5UC54_9BILA</name>
<feature type="chain" id="PRO_5043529014" evidence="1">
    <location>
        <begin position="26"/>
        <end position="60"/>
    </location>
</feature>
<protein>
    <submittedName>
        <fullName evidence="2">Uncharacterized protein</fullName>
    </submittedName>
</protein>
<evidence type="ECO:0000256" key="1">
    <source>
        <dbReference type="SAM" id="SignalP"/>
    </source>
</evidence>
<comment type="caution">
    <text evidence="2">The sequence shown here is derived from an EMBL/GenBank/DDBJ whole genome shotgun (WGS) entry which is preliminary data.</text>
</comment>
<keyword evidence="3" id="KW-1185">Reference proteome</keyword>
<organism evidence="2 3">
    <name type="scientific">Pristionchus entomophagus</name>
    <dbReference type="NCBI Taxonomy" id="358040"/>
    <lineage>
        <taxon>Eukaryota</taxon>
        <taxon>Metazoa</taxon>
        <taxon>Ecdysozoa</taxon>
        <taxon>Nematoda</taxon>
        <taxon>Chromadorea</taxon>
        <taxon>Rhabditida</taxon>
        <taxon>Rhabditina</taxon>
        <taxon>Diplogasteromorpha</taxon>
        <taxon>Diplogasteroidea</taxon>
        <taxon>Neodiplogasteridae</taxon>
        <taxon>Pristionchus</taxon>
    </lineage>
</organism>
<dbReference type="AlphaFoldDB" id="A0AAV5UC54"/>
<sequence length="60" mass="6613">SRMRFFVLLFALVFIMTTAVNYADAFNVPPTGGMCLTTDGGDCRRCECPKGRSCRKGKCV</sequence>
<feature type="non-terminal residue" evidence="2">
    <location>
        <position position="1"/>
    </location>
</feature>
<dbReference type="EMBL" id="BTSX01000006">
    <property type="protein sequence ID" value="GMT04526.1"/>
    <property type="molecule type" value="Genomic_DNA"/>
</dbReference>
<evidence type="ECO:0000313" key="2">
    <source>
        <dbReference type="EMBL" id="GMT04526.1"/>
    </source>
</evidence>